<sequence>MNSIREGVLAKLAESFPAIAILEQMPEQPPAPPYMAAQLKLVTQTQQLGASVIRSHQFDVQYAVPEGVNAISELHEAAEQLYEVFGLVSIEDKAYRGMGMQHEVKDGRLHFSAELHCRLNRQSQPQPKMGAMEGVTGIR</sequence>
<dbReference type="Pfam" id="PF20765">
    <property type="entry name" value="Phage_tail_terminator_8"/>
    <property type="match status" value="1"/>
</dbReference>
<dbReference type="RefSeq" id="WP_377564069.1">
    <property type="nucleotide sequence ID" value="NZ_JBHTJZ010000011.1"/>
</dbReference>
<dbReference type="EMBL" id="JBHTJZ010000011">
    <property type="protein sequence ID" value="MFD0959806.1"/>
    <property type="molecule type" value="Genomic_DNA"/>
</dbReference>
<dbReference type="Proteomes" id="UP001596989">
    <property type="component" value="Unassembled WGS sequence"/>
</dbReference>
<accession>A0ABW3HQJ4</accession>
<reference evidence="2" key="1">
    <citation type="journal article" date="2019" name="Int. J. Syst. Evol. Microbiol.">
        <title>The Global Catalogue of Microorganisms (GCM) 10K type strain sequencing project: providing services to taxonomists for standard genome sequencing and annotation.</title>
        <authorList>
            <consortium name="The Broad Institute Genomics Platform"/>
            <consortium name="The Broad Institute Genome Sequencing Center for Infectious Disease"/>
            <person name="Wu L."/>
            <person name="Ma J."/>
        </authorList>
    </citation>
    <scope>NUCLEOTIDE SEQUENCE [LARGE SCALE GENOMIC DNA]</scope>
    <source>
        <strain evidence="2">CCUG 59129</strain>
    </source>
</reference>
<protein>
    <submittedName>
        <fullName evidence="1">DUF6838 family protein</fullName>
    </submittedName>
</protein>
<dbReference type="InterPro" id="IPR049254">
    <property type="entry name" value="Phage_tail_terminator"/>
</dbReference>
<comment type="caution">
    <text evidence="1">The sequence shown here is derived from an EMBL/GenBank/DDBJ whole genome shotgun (WGS) entry which is preliminary data.</text>
</comment>
<keyword evidence="2" id="KW-1185">Reference proteome</keyword>
<gene>
    <name evidence="1" type="ORF">ACFQ2I_10430</name>
</gene>
<proteinExistence type="predicted"/>
<name>A0ABW3HQJ4_9BACL</name>
<organism evidence="1 2">
    <name type="scientific">Paenibacillus chungangensis</name>
    <dbReference type="NCBI Taxonomy" id="696535"/>
    <lineage>
        <taxon>Bacteria</taxon>
        <taxon>Bacillati</taxon>
        <taxon>Bacillota</taxon>
        <taxon>Bacilli</taxon>
        <taxon>Bacillales</taxon>
        <taxon>Paenibacillaceae</taxon>
        <taxon>Paenibacillus</taxon>
    </lineage>
</organism>
<evidence type="ECO:0000313" key="1">
    <source>
        <dbReference type="EMBL" id="MFD0959806.1"/>
    </source>
</evidence>
<evidence type="ECO:0000313" key="2">
    <source>
        <dbReference type="Proteomes" id="UP001596989"/>
    </source>
</evidence>